<evidence type="ECO:0000256" key="4">
    <source>
        <dbReference type="ARBA" id="ARBA00022490"/>
    </source>
</evidence>
<dbReference type="GO" id="GO:0009328">
    <property type="term" value="C:phenylalanine-tRNA ligase complex"/>
    <property type="evidence" value="ECO:0007669"/>
    <property type="project" value="TreeGrafter"/>
</dbReference>
<dbReference type="Pfam" id="PF03484">
    <property type="entry name" value="B5"/>
    <property type="match status" value="1"/>
</dbReference>
<dbReference type="Gene3D" id="3.30.930.10">
    <property type="entry name" value="Bira Bifunctional Protein, Domain 2"/>
    <property type="match status" value="1"/>
</dbReference>
<dbReference type="NCBIfam" id="TIGR00471">
    <property type="entry name" value="pheT_arch"/>
    <property type="match status" value="1"/>
</dbReference>
<keyword evidence="9 12" id="KW-0460">Magnesium</keyword>
<dbReference type="InterPro" id="IPR022918">
    <property type="entry name" value="Phe_tRNA_ligase_beta2_arc"/>
</dbReference>
<evidence type="ECO:0000256" key="12">
    <source>
        <dbReference type="HAMAP-Rule" id="MF_00284"/>
    </source>
</evidence>
<evidence type="ECO:0000313" key="14">
    <source>
        <dbReference type="EMBL" id="RAP03387.1"/>
    </source>
</evidence>
<gene>
    <name evidence="12" type="primary">pheT</name>
    <name evidence="14" type="ORF">CA615_02520</name>
</gene>
<comment type="catalytic activity">
    <reaction evidence="12">
        <text>tRNA(Phe) + L-phenylalanine + ATP = L-phenylalanyl-tRNA(Phe) + AMP + diphosphate + H(+)</text>
        <dbReference type="Rhea" id="RHEA:19413"/>
        <dbReference type="Rhea" id="RHEA-COMP:9668"/>
        <dbReference type="Rhea" id="RHEA-COMP:9699"/>
        <dbReference type="ChEBI" id="CHEBI:15378"/>
        <dbReference type="ChEBI" id="CHEBI:30616"/>
        <dbReference type="ChEBI" id="CHEBI:33019"/>
        <dbReference type="ChEBI" id="CHEBI:58095"/>
        <dbReference type="ChEBI" id="CHEBI:78442"/>
        <dbReference type="ChEBI" id="CHEBI:78531"/>
        <dbReference type="ChEBI" id="CHEBI:456215"/>
        <dbReference type="EC" id="6.1.1.20"/>
    </reaction>
</comment>
<dbReference type="EC" id="6.1.1.20" evidence="12"/>
<organism evidence="14 15">
    <name type="scientific">Methanosphaera stadtmanae</name>
    <dbReference type="NCBI Taxonomy" id="2317"/>
    <lineage>
        <taxon>Archaea</taxon>
        <taxon>Methanobacteriati</taxon>
        <taxon>Methanobacteriota</taxon>
        <taxon>Methanomada group</taxon>
        <taxon>Methanobacteria</taxon>
        <taxon>Methanobacteriales</taxon>
        <taxon>Methanobacteriaceae</taxon>
        <taxon>Methanosphaera</taxon>
    </lineage>
</organism>
<dbReference type="SMART" id="SM00874">
    <property type="entry name" value="B5"/>
    <property type="match status" value="1"/>
</dbReference>
<dbReference type="InterPro" id="IPR020825">
    <property type="entry name" value="Phe-tRNA_synthase-like_B3/B4"/>
</dbReference>
<evidence type="ECO:0000256" key="3">
    <source>
        <dbReference type="ARBA" id="ARBA00007438"/>
    </source>
</evidence>
<feature type="binding site" evidence="12">
    <location>
        <position position="334"/>
    </location>
    <ligand>
        <name>Mg(2+)</name>
        <dbReference type="ChEBI" id="CHEBI:18420"/>
        <note>shared with alpha subunit</note>
    </ligand>
</feature>
<dbReference type="Pfam" id="PF17759">
    <property type="entry name" value="tRNA_synthFbeta"/>
    <property type="match status" value="1"/>
</dbReference>
<dbReference type="Gene3D" id="3.30.56.10">
    <property type="match status" value="2"/>
</dbReference>
<dbReference type="HAMAP" id="MF_00284">
    <property type="entry name" value="Phe_tRNA_synth_beta2"/>
    <property type="match status" value="1"/>
</dbReference>
<evidence type="ECO:0000256" key="1">
    <source>
        <dbReference type="ARBA" id="ARBA00001946"/>
    </source>
</evidence>
<evidence type="ECO:0000256" key="7">
    <source>
        <dbReference type="ARBA" id="ARBA00022741"/>
    </source>
</evidence>
<dbReference type="SUPFAM" id="SSF56037">
    <property type="entry name" value="PheT/TilS domain"/>
    <property type="match status" value="1"/>
</dbReference>
<dbReference type="GO" id="GO:0004826">
    <property type="term" value="F:phenylalanine-tRNA ligase activity"/>
    <property type="evidence" value="ECO:0007669"/>
    <property type="project" value="UniProtKB-UniRule"/>
</dbReference>
<dbReference type="FunFam" id="3.50.40.10:FF:000003">
    <property type="entry name" value="Phenylalanine--tRNA ligase beta subunit"/>
    <property type="match status" value="1"/>
</dbReference>
<evidence type="ECO:0000256" key="8">
    <source>
        <dbReference type="ARBA" id="ARBA00022840"/>
    </source>
</evidence>
<dbReference type="PROSITE" id="PS51483">
    <property type="entry name" value="B5"/>
    <property type="match status" value="1"/>
</dbReference>
<name>A0A328Q4V2_9EURY</name>
<comment type="subunit">
    <text evidence="12">Tetramer of two alpha and two beta subunits.</text>
</comment>
<dbReference type="GO" id="GO:0006432">
    <property type="term" value="P:phenylalanyl-tRNA aminoacylation"/>
    <property type="evidence" value="ECO:0007669"/>
    <property type="project" value="UniProtKB-UniRule"/>
</dbReference>
<keyword evidence="5 12" id="KW-0436">Ligase</keyword>
<dbReference type="InterPro" id="IPR004531">
    <property type="entry name" value="Phe-tRNA-synth_IIc_bsu_arc_euk"/>
</dbReference>
<evidence type="ECO:0000256" key="5">
    <source>
        <dbReference type="ARBA" id="ARBA00022598"/>
    </source>
</evidence>
<evidence type="ECO:0000256" key="2">
    <source>
        <dbReference type="ARBA" id="ARBA00004496"/>
    </source>
</evidence>
<proteinExistence type="inferred from homology"/>
<dbReference type="Proteomes" id="UP000248557">
    <property type="component" value="Unassembled WGS sequence"/>
</dbReference>
<feature type="binding site" evidence="12">
    <location>
        <position position="337"/>
    </location>
    <ligand>
        <name>Mg(2+)</name>
        <dbReference type="ChEBI" id="CHEBI:18420"/>
        <note>shared with alpha subunit</note>
    </ligand>
</feature>
<dbReference type="InterPro" id="IPR005147">
    <property type="entry name" value="tRNA_synthase_B5-dom"/>
</dbReference>
<reference evidence="14 15" key="1">
    <citation type="submission" date="2017-05" db="EMBL/GenBank/DDBJ databases">
        <title>Host range expansion of the Methanosphaera genus to humans and monogastric animals involves recent and extensive reduction in genome content.</title>
        <authorList>
            <person name="Hoedt E.C."/>
            <person name="Volmer J.G."/>
            <person name="Parks D.H."/>
            <person name="Rosewarne C.P."/>
            <person name="Denman S.E."/>
            <person name="Mcsweeney C.S."/>
            <person name="O Cuiv P."/>
            <person name="Hugenholtz P."/>
            <person name="Tyson G.W."/>
            <person name="Morrison M."/>
        </authorList>
    </citation>
    <scope>NUCLEOTIDE SEQUENCE [LARGE SCALE GENOMIC DNA]</scope>
    <source>
        <strain evidence="14 15">PA5</strain>
    </source>
</reference>
<evidence type="ECO:0000256" key="9">
    <source>
        <dbReference type="ARBA" id="ARBA00022842"/>
    </source>
</evidence>
<protein>
    <recommendedName>
        <fullName evidence="12">Phenylalanine--tRNA ligase beta subunit</fullName>
        <ecNumber evidence="12">6.1.1.20</ecNumber>
    </recommendedName>
    <alternativeName>
        <fullName evidence="12">Phenylalanyl-tRNA synthetase beta subunit</fullName>
        <shortName evidence="12">PheRS</shortName>
    </alternativeName>
</protein>
<dbReference type="PANTHER" id="PTHR10947">
    <property type="entry name" value="PHENYLALANYL-TRNA SYNTHETASE BETA CHAIN AND LEUCINE-RICH REPEAT-CONTAINING PROTEIN 47"/>
    <property type="match status" value="1"/>
</dbReference>
<evidence type="ECO:0000259" key="13">
    <source>
        <dbReference type="PROSITE" id="PS51483"/>
    </source>
</evidence>
<dbReference type="GO" id="GO:0003723">
    <property type="term" value="F:RNA binding"/>
    <property type="evidence" value="ECO:0007669"/>
    <property type="project" value="InterPro"/>
</dbReference>
<keyword evidence="7 12" id="KW-0547">Nucleotide-binding</keyword>
<keyword evidence="10 12" id="KW-0648">Protein biosynthesis</keyword>
<dbReference type="InterPro" id="IPR045060">
    <property type="entry name" value="Phe-tRNA-ligase_IIc_bsu"/>
</dbReference>
<dbReference type="SUPFAM" id="SSF46955">
    <property type="entry name" value="Putative DNA-binding domain"/>
    <property type="match status" value="2"/>
</dbReference>
<dbReference type="EMBL" id="NGJK01000026">
    <property type="protein sequence ID" value="RAP03387.1"/>
    <property type="molecule type" value="Genomic_DNA"/>
</dbReference>
<dbReference type="SUPFAM" id="SSF55681">
    <property type="entry name" value="Class II aaRS and biotin synthetases"/>
    <property type="match status" value="1"/>
</dbReference>
<dbReference type="Pfam" id="PF03483">
    <property type="entry name" value="B3_4"/>
    <property type="match status" value="1"/>
</dbReference>
<dbReference type="RefSeq" id="WP_112149404.1">
    <property type="nucleotide sequence ID" value="NZ_CATZXA010000013.1"/>
</dbReference>
<sequence>MPVINFTYEELFKQLGEELPKDELINILPMISSDVESYDDVEVKAEFFPNRPDYYSVEGIVRSLKGYLELEKGIPEYDVKKTDTTITVDSELENIRPYVACCMIKNVKIDDNQLRNIMEFQEHLHWVIGRDRKKVAIGIHDLDKVEGPFYYKAGNPNETSFIPLESRENLTLNEILENHEKGEKYAKLLKEFDKYPLIVDGNGNIMSMPPIINSELTKLTTKTTNLFIDVTGTDINAVTNALNIIAANLSENGATIETIEVNYPYHDNKTYPDFEPKIIDVHTKTAQEYIGIDLTADKIVETLEKTRFNATKINEETVRVTVPRYRIDILHEVDIIENIALGYGFNELPAQLPDFATVANPDSKRQFDQILEQVMIGLSFTEIKSLMLTSETQHYTKLRKEVEEDRVTVAQPITQDRTMIRKSLINSLLEFLEDNKHEELPQKIFEIGDVAYINENAETKMVTVKKLAAAQISSVANFTTIKSIVESFVANMGFEMELEDHDDSAFIKGRCAKFTTKPLNKNTPFTFKGYFGEIHPEVLTNFELEYPVIAFEVEFSEVE</sequence>
<keyword evidence="4 12" id="KW-0963">Cytoplasm</keyword>
<dbReference type="PANTHER" id="PTHR10947:SF0">
    <property type="entry name" value="PHENYLALANINE--TRNA LIGASE BETA SUBUNIT"/>
    <property type="match status" value="1"/>
</dbReference>
<comment type="subcellular location">
    <subcellularLocation>
        <location evidence="2 12">Cytoplasm</location>
    </subcellularLocation>
</comment>
<evidence type="ECO:0000313" key="15">
    <source>
        <dbReference type="Proteomes" id="UP000248557"/>
    </source>
</evidence>
<dbReference type="InterPro" id="IPR009061">
    <property type="entry name" value="DNA-bd_dom_put_sf"/>
</dbReference>
<dbReference type="GO" id="GO:0000287">
    <property type="term" value="F:magnesium ion binding"/>
    <property type="evidence" value="ECO:0007669"/>
    <property type="project" value="InterPro"/>
</dbReference>
<feature type="binding site" evidence="12">
    <location>
        <position position="328"/>
    </location>
    <ligand>
        <name>Mg(2+)</name>
        <dbReference type="ChEBI" id="CHEBI:18420"/>
        <note>shared with alpha subunit</note>
    </ligand>
</feature>
<feature type="domain" description="B5" evidence="13">
    <location>
        <begin position="274"/>
        <end position="350"/>
    </location>
</feature>
<keyword evidence="11 12" id="KW-0030">Aminoacyl-tRNA synthetase</keyword>
<evidence type="ECO:0000256" key="10">
    <source>
        <dbReference type="ARBA" id="ARBA00022917"/>
    </source>
</evidence>
<comment type="caution">
    <text evidence="14">The sequence shown here is derived from an EMBL/GenBank/DDBJ whole genome shotgun (WGS) entry which is preliminary data.</text>
</comment>
<evidence type="ECO:0000256" key="6">
    <source>
        <dbReference type="ARBA" id="ARBA00022723"/>
    </source>
</evidence>
<dbReference type="InterPro" id="IPR005146">
    <property type="entry name" value="B3/B4_tRNA-bd"/>
</dbReference>
<comment type="cofactor">
    <cofactor evidence="1 12">
        <name>Mg(2+)</name>
        <dbReference type="ChEBI" id="CHEBI:18420"/>
    </cofactor>
</comment>
<accession>A0A328Q4V2</accession>
<keyword evidence="8 12" id="KW-0067">ATP-binding</keyword>
<keyword evidence="6 12" id="KW-0479">Metal-binding</keyword>
<evidence type="ECO:0000256" key="11">
    <source>
        <dbReference type="ARBA" id="ARBA00023146"/>
    </source>
</evidence>
<dbReference type="InterPro" id="IPR045864">
    <property type="entry name" value="aa-tRNA-synth_II/BPL/LPL"/>
</dbReference>
<dbReference type="SMART" id="SM00873">
    <property type="entry name" value="B3_4"/>
    <property type="match status" value="1"/>
</dbReference>
<dbReference type="AlphaFoldDB" id="A0A328Q4V2"/>
<dbReference type="InterPro" id="IPR041616">
    <property type="entry name" value="PheRS_beta_core"/>
</dbReference>
<feature type="binding site" evidence="12">
    <location>
        <position position="338"/>
    </location>
    <ligand>
        <name>Mg(2+)</name>
        <dbReference type="ChEBI" id="CHEBI:18420"/>
        <note>shared with alpha subunit</note>
    </ligand>
</feature>
<comment type="similarity">
    <text evidence="3 12">Belongs to the phenylalanyl-tRNA synthetase beta subunit family. Type 2 subfamily.</text>
</comment>
<dbReference type="Gene3D" id="3.50.40.10">
    <property type="entry name" value="Phenylalanyl-trna Synthetase, Chain B, domain 3"/>
    <property type="match status" value="1"/>
</dbReference>
<dbReference type="GO" id="GO:0005524">
    <property type="term" value="F:ATP binding"/>
    <property type="evidence" value="ECO:0007669"/>
    <property type="project" value="UniProtKB-UniRule"/>
</dbReference>